<keyword evidence="1" id="KW-0175">Coiled coil</keyword>
<feature type="compositionally biased region" description="Low complexity" evidence="2">
    <location>
        <begin position="239"/>
        <end position="256"/>
    </location>
</feature>
<dbReference type="RefSeq" id="WP_089806309.1">
    <property type="nucleotide sequence ID" value="NZ_FOYT01000001.1"/>
</dbReference>
<dbReference type="EMBL" id="FOYT01000001">
    <property type="protein sequence ID" value="SFR45676.1"/>
    <property type="molecule type" value="Genomic_DNA"/>
</dbReference>
<evidence type="ECO:0000256" key="2">
    <source>
        <dbReference type="SAM" id="MobiDB-lite"/>
    </source>
</evidence>
<proteinExistence type="predicted"/>
<organism evidence="3 4">
    <name type="scientific">Halogeometricum rufum</name>
    <dbReference type="NCBI Taxonomy" id="553469"/>
    <lineage>
        <taxon>Archaea</taxon>
        <taxon>Methanobacteriati</taxon>
        <taxon>Methanobacteriota</taxon>
        <taxon>Stenosarchaea group</taxon>
        <taxon>Halobacteria</taxon>
        <taxon>Halobacteriales</taxon>
        <taxon>Haloferacaceae</taxon>
        <taxon>Halogeometricum</taxon>
    </lineage>
</organism>
<name>A0A1I6GU76_9EURY</name>
<sequence>MAGPLPLVFGIFGGGSDDDASIAAVADRLDAPASEDAVLRELDHLSEATDRLVADASLDRLPGTVRPDDGPVQKVEALAEAVDRGTLSFEDATRSGRTAGAPAPTSADVVSRVDAGSLASPDAQRLLDTFAASGADADAAAQSLETVLRDAEAAHAVGTALDYVGEGAGADVEMARKRLSDAPEAALVEGVDRLCERVVEADRRAREAEERCRELERAIADATGETDPEVDPEQALADIADGGTPTDDGAADAATAVRRRRRPQSELARTLLDAFAGDDDDPEPVLERAVEAIDEAETVRGLVGSVDPDAVDELAAGVETAASAHDGQVASKLTDRVAELRRLLDGAPETNQVTQYAVQNELRFYDRHLLPALSSASASAGTGDAAERVESLVERRQSVSDRWISGTSDYNHSIPLHFLSLVDSLHQEAETALNAGESVRAREIADAGATVLDYVEQLYEQNEYSVMLRRLRG</sequence>
<dbReference type="Proteomes" id="UP000198531">
    <property type="component" value="Unassembled WGS sequence"/>
</dbReference>
<dbReference type="AlphaFoldDB" id="A0A1I6GU76"/>
<dbReference type="OrthoDB" id="342178at2157"/>
<keyword evidence="4" id="KW-1185">Reference proteome</keyword>
<evidence type="ECO:0000256" key="1">
    <source>
        <dbReference type="SAM" id="Coils"/>
    </source>
</evidence>
<evidence type="ECO:0000313" key="4">
    <source>
        <dbReference type="Proteomes" id="UP000198531"/>
    </source>
</evidence>
<feature type="region of interest" description="Disordered" evidence="2">
    <location>
        <begin position="239"/>
        <end position="262"/>
    </location>
</feature>
<evidence type="ECO:0000313" key="3">
    <source>
        <dbReference type="EMBL" id="SFR45676.1"/>
    </source>
</evidence>
<gene>
    <name evidence="3" type="ORF">SAMN04487947_1652</name>
</gene>
<protein>
    <submittedName>
        <fullName evidence="3">Uncharacterized protein</fullName>
    </submittedName>
</protein>
<feature type="coiled-coil region" evidence="1">
    <location>
        <begin position="191"/>
        <end position="225"/>
    </location>
</feature>
<reference evidence="4" key="1">
    <citation type="submission" date="2016-10" db="EMBL/GenBank/DDBJ databases">
        <authorList>
            <person name="Varghese N."/>
            <person name="Submissions S."/>
        </authorList>
    </citation>
    <scope>NUCLEOTIDE SEQUENCE [LARGE SCALE GENOMIC DNA]</scope>
    <source>
        <strain evidence="4">CGMCC 1.7736</strain>
    </source>
</reference>
<accession>A0A1I6GU76</accession>
<dbReference type="STRING" id="553469.SAMN04487947_1652"/>